<dbReference type="Proteomes" id="UP000278983">
    <property type="component" value="Unassembled WGS sequence"/>
</dbReference>
<keyword evidence="3" id="KW-1185">Reference proteome</keyword>
<dbReference type="OrthoDB" id="9916418at2"/>
<evidence type="ECO:0000256" key="1">
    <source>
        <dbReference type="SAM" id="MobiDB-lite"/>
    </source>
</evidence>
<sequence length="268" mass="32212">MRNSQHWNSPLKSVMKDLQSDNRPTQNAALKELRRRFVGLDKEEQMQVLVHHLRREKSFREWAYSRLLDLWDEAFEPIVKSLWEQYHEEKCAWAIIRHFPLSYVLKHKEDLSVGRNRPFVVRRLCEDKSYTIDRDKLTPYEYIWVLSTTGRDITTERAWSLLIEATKDVCQAKDTDDYGQGDTFSVKINKILYHLDKMDKSVITTSYRNWYQSSIESITNSQIWDWYRIAKQLRFDGIRHPYDILADKLSMHLPELEMFTIRKNFSIQ</sequence>
<protein>
    <submittedName>
        <fullName evidence="2">Uncharacterized protein</fullName>
    </submittedName>
</protein>
<dbReference type="EMBL" id="RYYU01000001">
    <property type="protein sequence ID" value="RUL58563.1"/>
    <property type="molecule type" value="Genomic_DNA"/>
</dbReference>
<reference evidence="2 3" key="1">
    <citation type="submission" date="2018-12" db="EMBL/GenBank/DDBJ databases">
        <title>Genome sequencing of Prevotella sp. KCOM 3155 (= JS262).</title>
        <authorList>
            <person name="Kook J.-K."/>
            <person name="Park S.-N."/>
            <person name="Lim Y.K."/>
        </authorList>
    </citation>
    <scope>NUCLEOTIDE SEQUENCE [LARGE SCALE GENOMIC DNA]</scope>
    <source>
        <strain evidence="2 3">KCOM 3155</strain>
    </source>
</reference>
<dbReference type="RefSeq" id="WP_158676032.1">
    <property type="nucleotide sequence ID" value="NZ_RYYU01000001.1"/>
</dbReference>
<accession>A0A3S0R9I7</accession>
<name>A0A3S0R9I7_9BACT</name>
<dbReference type="AlphaFoldDB" id="A0A3S0R9I7"/>
<organism evidence="2 3">
    <name type="scientific">Prevotella koreensis</name>
    <dbReference type="NCBI Taxonomy" id="2490854"/>
    <lineage>
        <taxon>Bacteria</taxon>
        <taxon>Pseudomonadati</taxon>
        <taxon>Bacteroidota</taxon>
        <taxon>Bacteroidia</taxon>
        <taxon>Bacteroidales</taxon>
        <taxon>Prevotellaceae</taxon>
        <taxon>Prevotella</taxon>
    </lineage>
</organism>
<gene>
    <name evidence="2" type="ORF">EHV08_01465</name>
</gene>
<feature type="region of interest" description="Disordered" evidence="1">
    <location>
        <begin position="1"/>
        <end position="22"/>
    </location>
</feature>
<evidence type="ECO:0000313" key="3">
    <source>
        <dbReference type="Proteomes" id="UP000278983"/>
    </source>
</evidence>
<comment type="caution">
    <text evidence="2">The sequence shown here is derived from an EMBL/GenBank/DDBJ whole genome shotgun (WGS) entry which is preliminary data.</text>
</comment>
<evidence type="ECO:0000313" key="2">
    <source>
        <dbReference type="EMBL" id="RUL58563.1"/>
    </source>
</evidence>
<proteinExistence type="predicted"/>
<feature type="compositionally biased region" description="Polar residues" evidence="1">
    <location>
        <begin position="1"/>
        <end position="11"/>
    </location>
</feature>